<dbReference type="RefSeq" id="WP_148133496.1">
    <property type="nucleotide sequence ID" value="NZ_CP017634.1"/>
</dbReference>
<dbReference type="PANTHER" id="PTHR40446">
    <property type="entry name" value="N-ACETYLGLUCOSAMINE-1-PHOSPHODIESTER ALPHA-N-ACETYLGLUCOSAMINIDASE"/>
    <property type="match status" value="1"/>
</dbReference>
<dbReference type="PANTHER" id="PTHR40446:SF2">
    <property type="entry name" value="N-ACETYLGLUCOSAMINE-1-PHOSPHODIESTER ALPHA-N-ACETYLGLUCOSAMINIDASE"/>
    <property type="match status" value="1"/>
</dbReference>
<keyword evidence="4" id="KW-1185">Reference proteome</keyword>
<evidence type="ECO:0000259" key="2">
    <source>
        <dbReference type="Pfam" id="PF09992"/>
    </source>
</evidence>
<reference evidence="3 4" key="1">
    <citation type="submission" date="2016-10" db="EMBL/GenBank/DDBJ databases">
        <title>Complete Genome Sequence of Peptococcaceae strain DCMF.</title>
        <authorList>
            <person name="Edwards R.J."/>
            <person name="Holland S.I."/>
            <person name="Deshpande N.P."/>
            <person name="Wong Y.K."/>
            <person name="Ertan H."/>
            <person name="Manefield M."/>
            <person name="Russell T.L."/>
            <person name="Lee M.J."/>
        </authorList>
    </citation>
    <scope>NUCLEOTIDE SEQUENCE [LARGE SCALE GENOMIC DNA]</scope>
    <source>
        <strain evidence="3 4">DCMF</strain>
    </source>
</reference>
<organism evidence="3 4">
    <name type="scientific">Formimonas warabiya</name>
    <dbReference type="NCBI Taxonomy" id="1761012"/>
    <lineage>
        <taxon>Bacteria</taxon>
        <taxon>Bacillati</taxon>
        <taxon>Bacillota</taxon>
        <taxon>Clostridia</taxon>
        <taxon>Eubacteriales</taxon>
        <taxon>Peptococcaceae</taxon>
        <taxon>Candidatus Formimonas</taxon>
    </lineage>
</organism>
<evidence type="ECO:0000313" key="4">
    <source>
        <dbReference type="Proteomes" id="UP000323521"/>
    </source>
</evidence>
<dbReference type="AlphaFoldDB" id="A0A3G1KPC2"/>
<gene>
    <name evidence="3" type="ORF">DCMF_05490</name>
</gene>
<accession>A0A3G1KPC2</accession>
<dbReference type="Proteomes" id="UP000323521">
    <property type="component" value="Chromosome"/>
</dbReference>
<dbReference type="Gene3D" id="3.30.457.10">
    <property type="entry name" value="Copper amine oxidase-like, N-terminal domain"/>
    <property type="match status" value="1"/>
</dbReference>
<dbReference type="KEGG" id="fwa:DCMF_05490"/>
<proteinExistence type="predicted"/>
<dbReference type="Pfam" id="PF07833">
    <property type="entry name" value="Cu_amine_oxidN1"/>
    <property type="match status" value="1"/>
</dbReference>
<dbReference type="SUPFAM" id="SSF55383">
    <property type="entry name" value="Copper amine oxidase, domain N"/>
    <property type="match status" value="2"/>
</dbReference>
<dbReference type="OrthoDB" id="9809781at2"/>
<evidence type="ECO:0008006" key="5">
    <source>
        <dbReference type="Google" id="ProtNLM"/>
    </source>
</evidence>
<evidence type="ECO:0000313" key="3">
    <source>
        <dbReference type="EMBL" id="ATW24314.1"/>
    </source>
</evidence>
<dbReference type="InterPro" id="IPR018711">
    <property type="entry name" value="NAGPA"/>
</dbReference>
<dbReference type="Pfam" id="PF09992">
    <property type="entry name" value="NAGPA"/>
    <property type="match status" value="1"/>
</dbReference>
<evidence type="ECO:0000259" key="1">
    <source>
        <dbReference type="Pfam" id="PF07833"/>
    </source>
</evidence>
<dbReference type="InterPro" id="IPR036582">
    <property type="entry name" value="Mao_N_sf"/>
</dbReference>
<name>A0A3G1KPC2_FORW1</name>
<feature type="domain" description="Phosphodiester glycosidase" evidence="2">
    <location>
        <begin position="211"/>
        <end position="376"/>
    </location>
</feature>
<sequence length="843" mass="92210">MPTLHAKRTTFITVFVFVLFFTLTGTTFAGESPKLIHEETITRGAVLQQYAVNTGAGKAKVYVTKINLKDPYIKLDVIYGAKGKLGKNQTVDKLADEYGAIAAINGDFFDMTSGSTLGPIMSDNSWITTPSGIEGLSGFGVTKDAEPQILPFTFYGFITAMNGQSFPIAQINKTISLADKINIFDHSWNLDNWPVNSLGSYTCAVVDDDEVEEILENTKPEEIPEDGYVILGQGAGARFIQENIQAGEDVELDYQIEPSSDWDFVMGAHTPLVSNGVRVTFTRNIPGYHARTAVGYSKDKSYVFWFSVENSNDSSGMTLEELADFMIQLGVDQGVNLDGGGSTTLVSRHPGETNLSLITVPEATNLRPVPDGLGLFSTAPQGSLKDFIVAAPSFLLINENTFLNLKAIDEYDNPLSVDAQNAIWTTNSDAVTLVGNQIMGRKAGSAPIEVKSEQVKKEFLLEIAGRDQISSLSLGQASLLLNPGDKAFLQPVLTTKSGLTRQVPADLFSWEWIGVKGSIQANGEVVAGDTAGAGWLVGTYDRFSSMVPVQIGTASQILMDFENKPDLNFLGTPQEVTGQFTTSQSDKIDGLFSGELRYDFSLATADVQAAYGQFGAKGVSFSGLAKGMDLWVKGDDSNYWLRAEIQDQNGQIQYVTLADKINWSGWKQLCVDFPLAIDKPTLKRVYVVNLKSSSAGKPDQGTILLDKIAFRTSQPLPEDKNVILNLFVNKKEMLVNGQEQKIDQGPIVEKGRSYIPARYILEALGGKVFWDGQEKKVRVLLGEHMIDLWVNDQNHTIVNGVNRPSDTAPIIRSNRTLIPVRMVTENLGYKVDWVNGKITISKK</sequence>
<dbReference type="Gene3D" id="2.60.120.430">
    <property type="entry name" value="Galactose-binding lectin"/>
    <property type="match status" value="1"/>
</dbReference>
<feature type="domain" description="Copper amine oxidase-like N-terminal" evidence="1">
    <location>
        <begin position="735"/>
        <end position="840"/>
    </location>
</feature>
<dbReference type="InterPro" id="IPR012854">
    <property type="entry name" value="Cu_amine_oxidase-like_N"/>
</dbReference>
<dbReference type="EMBL" id="CP017634">
    <property type="protein sequence ID" value="ATW24314.1"/>
    <property type="molecule type" value="Genomic_DNA"/>
</dbReference>
<protein>
    <recommendedName>
        <fullName evidence="5">Copper amine oxidase</fullName>
    </recommendedName>
</protein>